<proteinExistence type="predicted"/>
<name>A0A5S5C6Q3_9FLAO</name>
<accession>A0A5S5C6Q3</accession>
<comment type="caution">
    <text evidence="1">The sequence shown here is derived from an EMBL/GenBank/DDBJ whole genome shotgun (WGS) entry which is preliminary data.</text>
</comment>
<organism evidence="1 2">
    <name type="scientific">Aquimarina intermedia</name>
    <dbReference type="NCBI Taxonomy" id="350814"/>
    <lineage>
        <taxon>Bacteria</taxon>
        <taxon>Pseudomonadati</taxon>
        <taxon>Bacteroidota</taxon>
        <taxon>Flavobacteriia</taxon>
        <taxon>Flavobacteriales</taxon>
        <taxon>Flavobacteriaceae</taxon>
        <taxon>Aquimarina</taxon>
    </lineage>
</organism>
<keyword evidence="2" id="KW-1185">Reference proteome</keyword>
<dbReference type="Proteomes" id="UP000324376">
    <property type="component" value="Unassembled WGS sequence"/>
</dbReference>
<protein>
    <submittedName>
        <fullName evidence="1">Uncharacterized protein</fullName>
    </submittedName>
</protein>
<evidence type="ECO:0000313" key="1">
    <source>
        <dbReference type="EMBL" id="TYP75095.1"/>
    </source>
</evidence>
<dbReference type="AlphaFoldDB" id="A0A5S5C6Q3"/>
<sequence>MRLKICYVVRMEHTGCLTHSREDDHNTYNFLKRQKNIVLNKEYIAIRYFIDKNLENHRINRKRRNQEADK</sequence>
<dbReference type="EMBL" id="VNHU01000003">
    <property type="protein sequence ID" value="TYP75095.1"/>
    <property type="molecule type" value="Genomic_DNA"/>
</dbReference>
<reference evidence="1 2" key="1">
    <citation type="submission" date="2019-07" db="EMBL/GenBank/DDBJ databases">
        <title>Genomic Encyclopedia of Archaeal and Bacterial Type Strains, Phase II (KMG-II): from individual species to whole genera.</title>
        <authorList>
            <person name="Goeker M."/>
        </authorList>
    </citation>
    <scope>NUCLEOTIDE SEQUENCE [LARGE SCALE GENOMIC DNA]</scope>
    <source>
        <strain evidence="1 2">DSM 17527</strain>
    </source>
</reference>
<evidence type="ECO:0000313" key="2">
    <source>
        <dbReference type="Proteomes" id="UP000324376"/>
    </source>
</evidence>
<gene>
    <name evidence="1" type="ORF">BD809_103158</name>
</gene>